<dbReference type="PANTHER" id="PTHR11731:SF193">
    <property type="entry name" value="DIPEPTIDYL PEPTIDASE 9"/>
    <property type="match status" value="1"/>
</dbReference>
<dbReference type="RefSeq" id="WP_254153029.1">
    <property type="nucleotide sequence ID" value="NZ_JAHESD010000011.1"/>
</dbReference>
<proteinExistence type="predicted"/>
<evidence type="ECO:0000313" key="5">
    <source>
        <dbReference type="Proteomes" id="UP000772618"/>
    </source>
</evidence>
<feature type="chain" id="PRO_5047016133" evidence="1">
    <location>
        <begin position="21"/>
        <end position="723"/>
    </location>
</feature>
<accession>A0ABS5VST7</accession>
<dbReference type="Pfam" id="PF00326">
    <property type="entry name" value="Peptidase_S9"/>
    <property type="match status" value="1"/>
</dbReference>
<evidence type="ECO:0000259" key="2">
    <source>
        <dbReference type="Pfam" id="PF00326"/>
    </source>
</evidence>
<evidence type="ECO:0000259" key="3">
    <source>
        <dbReference type="Pfam" id="PF00930"/>
    </source>
</evidence>
<dbReference type="PANTHER" id="PTHR11731">
    <property type="entry name" value="PROTEASE FAMILY S9B,C DIPEPTIDYL-PEPTIDASE IV-RELATED"/>
    <property type="match status" value="1"/>
</dbReference>
<evidence type="ECO:0000313" key="4">
    <source>
        <dbReference type="EMBL" id="MBT1703066.1"/>
    </source>
</evidence>
<evidence type="ECO:0000256" key="1">
    <source>
        <dbReference type="SAM" id="SignalP"/>
    </source>
</evidence>
<dbReference type="SUPFAM" id="SSF53474">
    <property type="entry name" value="alpha/beta-Hydrolases"/>
    <property type="match status" value="1"/>
</dbReference>
<dbReference type="EMBL" id="JAHESD010000011">
    <property type="protein sequence ID" value="MBT1703066.1"/>
    <property type="molecule type" value="Genomic_DNA"/>
</dbReference>
<sequence length="723" mass="82189">MKKLITSLMVSLFFVLTASAQKQITVDDFTTKPTFYQKTVTGINWMNDGKFYSALADNKVIKYDITSGQAVETLVDGTTLNPKIEIEDYSLSADEKKIVILTDSKPIYRRSYTGEYYVYDLTNKTVKKLSSTGRQSYATLSPDGAKVAFVRDNNLFYVDLASMKESQVTDDGKFNAIINGSTDWVYEEEFGFVTGFYWSPDSKKLAYYRFDESAVKEYNLQRWNKGQLYPEDYKFKYPKAGETNSTVEIWITDITTNAKVKADLGTDKDFYIPRVKWTNDPNTLSIRKLNRLQNQLDLIHTNANTGKSSIVLTEREDAYVDLEFIDDLTYLKDGKHFIHSSERDGYKHLYLYSMAGGLVKQVTKGAFEVYEFLGYDEKAKLFYYSSTEVSPLERHLYSISFDGKKKQRLTKNQGSHAINMSKDFQFYIDHHTSASQPSVATLYRSKGNTLVKVLEKNESLTSAIKEYGLSPKSFYTVKASDGSVLNGLMLKPANFDSTKQYPVLIYQYSGPNSQNVTNSWGGSHFYFHQMLTQKGYIVAIVDSRGTGARGEAFKKVTYKQNGKYELEDIITTAKYLGSLSYIDESRMGVWGWSYGGYMSSLAMTKGGGVFKMGIAVAPVTNWRFYDSIYTERYLQTPQLNADGYDQNSPLTFAGDLQGKFLLIHGTADDNVHFQNSVVFQEALINAGKQFDSFYYPDKNHSIPGGKTRHHLYTKMIEYVMANL</sequence>
<comment type="caution">
    <text evidence="4">The sequence shown here is derived from an EMBL/GenBank/DDBJ whole genome shotgun (WGS) entry which is preliminary data.</text>
</comment>
<dbReference type="SUPFAM" id="SSF82171">
    <property type="entry name" value="DPP6 N-terminal domain-like"/>
    <property type="match status" value="1"/>
</dbReference>
<dbReference type="InterPro" id="IPR050278">
    <property type="entry name" value="Serine_Prot_S9B/DPPIV"/>
</dbReference>
<reference evidence="4 5" key="1">
    <citation type="submission" date="2021-05" db="EMBL/GenBank/DDBJ databases">
        <title>A Polyphasic approach of four new species of the genus Ohtaekwangia: Ohtaekwangia histidinii sp. nov., Ohtaekwangia cretensis sp. nov., Ohtaekwangia indiensis sp. nov., Ohtaekwangia reichenbachii sp. nov. from diverse environment.</title>
        <authorList>
            <person name="Octaviana S."/>
        </authorList>
    </citation>
    <scope>NUCLEOTIDE SEQUENCE [LARGE SCALE GENOMIC DNA]</scope>
    <source>
        <strain evidence="4 5">PWU20</strain>
    </source>
</reference>
<gene>
    <name evidence="4" type="ORF">KK060_07225</name>
</gene>
<dbReference type="Proteomes" id="UP000772618">
    <property type="component" value="Unassembled WGS sequence"/>
</dbReference>
<dbReference type="InterPro" id="IPR029058">
    <property type="entry name" value="AB_hydrolase_fold"/>
</dbReference>
<organism evidence="4 5">
    <name type="scientific">Chryseosolibacter indicus</name>
    <dbReference type="NCBI Taxonomy" id="2782351"/>
    <lineage>
        <taxon>Bacteria</taxon>
        <taxon>Pseudomonadati</taxon>
        <taxon>Bacteroidota</taxon>
        <taxon>Cytophagia</taxon>
        <taxon>Cytophagales</taxon>
        <taxon>Chryseotaleaceae</taxon>
        <taxon>Chryseosolibacter</taxon>
    </lineage>
</organism>
<feature type="domain" description="Peptidase S9 prolyl oligopeptidase catalytic" evidence="2">
    <location>
        <begin position="529"/>
        <end position="720"/>
    </location>
</feature>
<dbReference type="Gene3D" id="2.140.10.30">
    <property type="entry name" value="Dipeptidylpeptidase IV, N-terminal domain"/>
    <property type="match status" value="1"/>
</dbReference>
<protein>
    <submittedName>
        <fullName evidence="4">DPP IV N-terminal domain-containing protein</fullName>
    </submittedName>
</protein>
<dbReference type="InterPro" id="IPR001375">
    <property type="entry name" value="Peptidase_S9_cat"/>
</dbReference>
<dbReference type="Gene3D" id="3.40.50.1820">
    <property type="entry name" value="alpha/beta hydrolase"/>
    <property type="match status" value="1"/>
</dbReference>
<dbReference type="Pfam" id="PF00930">
    <property type="entry name" value="DPPIV_N"/>
    <property type="match status" value="1"/>
</dbReference>
<name>A0ABS5VST7_9BACT</name>
<keyword evidence="5" id="KW-1185">Reference proteome</keyword>
<feature type="domain" description="Dipeptidylpeptidase IV N-terminal" evidence="3">
    <location>
        <begin position="92"/>
        <end position="437"/>
    </location>
</feature>
<feature type="signal peptide" evidence="1">
    <location>
        <begin position="1"/>
        <end position="20"/>
    </location>
</feature>
<dbReference type="InterPro" id="IPR002469">
    <property type="entry name" value="Peptidase_S9B_N"/>
</dbReference>
<keyword evidence="1" id="KW-0732">Signal</keyword>